<dbReference type="InterPro" id="IPR038727">
    <property type="entry name" value="NadR/Ttd14_AAA_dom"/>
</dbReference>
<reference evidence="2 3" key="1">
    <citation type="submission" date="2015-11" db="EMBL/GenBank/DDBJ databases">
        <title>Genomic analysis of 38 Legionella species identifies large and diverse effector repertoires.</title>
        <authorList>
            <person name="Burstein D."/>
            <person name="Amaro F."/>
            <person name="Zusman T."/>
            <person name="Lifshitz Z."/>
            <person name="Cohen O."/>
            <person name="Gilbert J.A."/>
            <person name="Pupko T."/>
            <person name="Shuman H.A."/>
            <person name="Segal G."/>
        </authorList>
    </citation>
    <scope>NUCLEOTIDE SEQUENCE [LARGE SCALE GENOMIC DNA]</scope>
    <source>
        <strain evidence="2 3">Mt.St.Helens-9</strain>
    </source>
</reference>
<evidence type="ECO:0000313" key="3">
    <source>
        <dbReference type="Proteomes" id="UP000054877"/>
    </source>
</evidence>
<dbReference type="STRING" id="452.Lspi_1343"/>
<protein>
    <recommendedName>
        <fullName evidence="1">NadR/Ttd14 AAA domain-containing protein</fullName>
    </recommendedName>
</protein>
<evidence type="ECO:0000313" key="2">
    <source>
        <dbReference type="EMBL" id="KTD64536.1"/>
    </source>
</evidence>
<dbReference type="InterPro" id="IPR027417">
    <property type="entry name" value="P-loop_NTPase"/>
</dbReference>
<comment type="caution">
    <text evidence="2">The sequence shown here is derived from an EMBL/GenBank/DDBJ whole genome shotgun (WGS) entry which is preliminary data.</text>
</comment>
<dbReference type="Gene3D" id="3.40.50.300">
    <property type="entry name" value="P-loop containing nucleotide triphosphate hydrolases"/>
    <property type="match status" value="1"/>
</dbReference>
<accession>A0A0W0Z5W0</accession>
<organism evidence="2 3">
    <name type="scientific">Legionella spiritensis</name>
    <dbReference type="NCBI Taxonomy" id="452"/>
    <lineage>
        <taxon>Bacteria</taxon>
        <taxon>Pseudomonadati</taxon>
        <taxon>Pseudomonadota</taxon>
        <taxon>Gammaproteobacteria</taxon>
        <taxon>Legionellales</taxon>
        <taxon>Legionellaceae</taxon>
        <taxon>Legionella</taxon>
    </lineage>
</organism>
<dbReference type="EMBL" id="LNYX01000013">
    <property type="protein sequence ID" value="KTD64536.1"/>
    <property type="molecule type" value="Genomic_DNA"/>
</dbReference>
<feature type="domain" description="NadR/Ttd14 AAA" evidence="1">
    <location>
        <begin position="2"/>
        <end position="167"/>
    </location>
</feature>
<name>A0A0W0Z5W0_LEGSP</name>
<dbReference type="PATRIC" id="fig|452.5.peg.1483"/>
<proteinExistence type="predicted"/>
<dbReference type="RefSeq" id="WP_058483255.1">
    <property type="nucleotide sequence ID" value="NZ_CAAAII010000014.1"/>
</dbReference>
<dbReference type="AlphaFoldDB" id="A0A0W0Z5W0"/>
<gene>
    <name evidence="2" type="ORF">Lspi_1343</name>
</gene>
<dbReference type="OrthoDB" id="7351510at2"/>
<evidence type="ECO:0000259" key="1">
    <source>
        <dbReference type="Pfam" id="PF13521"/>
    </source>
</evidence>
<dbReference type="SUPFAM" id="SSF52540">
    <property type="entry name" value="P-loop containing nucleoside triphosphate hydrolases"/>
    <property type="match status" value="1"/>
</dbReference>
<keyword evidence="3" id="KW-1185">Reference proteome</keyword>
<sequence>MRIAVSGTHSLGKSTFVWDFIKAYPDYIREEEPYRALRDNYDIKFGKDSTRFCNGIQLYQNISRVKQYCKPTDKVIFDRSPVDYIAYSLYTEHYQKTDLDKKFVESLIEPVKEALAFIDLLVFVSINDKHPVAIEDDGIRPVDESYRREVDDFFKQIYFENKFGLLSIKNPPILMELWGAREERIRKISQWIAMIPMKQRN</sequence>
<dbReference type="Proteomes" id="UP000054877">
    <property type="component" value="Unassembled WGS sequence"/>
</dbReference>
<dbReference type="Pfam" id="PF13521">
    <property type="entry name" value="AAA_28"/>
    <property type="match status" value="1"/>
</dbReference>